<comment type="caution">
    <text evidence="7">The sequence shown here is derived from an EMBL/GenBank/DDBJ whole genome shotgun (WGS) entry which is preliminary data.</text>
</comment>
<evidence type="ECO:0000259" key="5">
    <source>
        <dbReference type="PROSITE" id="PS51898"/>
    </source>
</evidence>
<dbReference type="PROSITE" id="PS51900">
    <property type="entry name" value="CB"/>
    <property type="match status" value="1"/>
</dbReference>
<protein>
    <submittedName>
        <fullName evidence="7">Tyrosine-type recombinase/integrase</fullName>
    </submittedName>
</protein>
<feature type="domain" description="Core-binding (CB)" evidence="6">
    <location>
        <begin position="35"/>
        <end position="118"/>
    </location>
</feature>
<dbReference type="InterPro" id="IPR013762">
    <property type="entry name" value="Integrase-like_cat_sf"/>
</dbReference>
<evidence type="ECO:0000256" key="1">
    <source>
        <dbReference type="ARBA" id="ARBA00022908"/>
    </source>
</evidence>
<dbReference type="Gene3D" id="1.10.150.130">
    <property type="match status" value="1"/>
</dbReference>
<dbReference type="SUPFAM" id="SSF56349">
    <property type="entry name" value="DNA breaking-rejoining enzymes"/>
    <property type="match status" value="1"/>
</dbReference>
<dbReference type="InterPro" id="IPR011010">
    <property type="entry name" value="DNA_brk_join_enz"/>
</dbReference>
<dbReference type="EMBL" id="JBGJLR010000005">
    <property type="protein sequence ID" value="MEZ2739136.1"/>
    <property type="molecule type" value="Genomic_DNA"/>
</dbReference>
<dbReference type="Gene3D" id="1.10.443.10">
    <property type="entry name" value="Intergrase catalytic core"/>
    <property type="match status" value="1"/>
</dbReference>
<evidence type="ECO:0000313" key="7">
    <source>
        <dbReference type="EMBL" id="MEZ2739136.1"/>
    </source>
</evidence>
<accession>A0ABV4ID72</accession>
<proteinExistence type="predicted"/>
<dbReference type="RefSeq" id="WP_370891580.1">
    <property type="nucleotide sequence ID" value="NZ_JBGJLR010000005.1"/>
</dbReference>
<dbReference type="Pfam" id="PF00589">
    <property type="entry name" value="Phage_integrase"/>
    <property type="match status" value="1"/>
</dbReference>
<feature type="domain" description="Tyr recombinase" evidence="5">
    <location>
        <begin position="140"/>
        <end position="319"/>
    </location>
</feature>
<keyword evidence="1" id="KW-0229">DNA integration</keyword>
<keyword evidence="2 4" id="KW-0238">DNA-binding</keyword>
<gene>
    <name evidence="7" type="ORF">ACBP88_06605</name>
</gene>
<dbReference type="PANTHER" id="PTHR30349">
    <property type="entry name" value="PHAGE INTEGRASE-RELATED"/>
    <property type="match status" value="1"/>
</dbReference>
<reference evidence="7 8" key="1">
    <citation type="submission" date="2024-08" db="EMBL/GenBank/DDBJ databases">
        <authorList>
            <person name="Feng Z."/>
            <person name="Ronholm J."/>
        </authorList>
    </citation>
    <scope>NUCLEOTIDE SEQUENCE [LARGE SCALE GENOMIC DNA]</scope>
    <source>
        <strain evidence="7 8">4-AB0-8</strain>
    </source>
</reference>
<dbReference type="PANTHER" id="PTHR30349:SF94">
    <property type="entry name" value="INTEGRASE_RECOMBINASE HI_1414-RELATED"/>
    <property type="match status" value="1"/>
</dbReference>
<evidence type="ECO:0000256" key="4">
    <source>
        <dbReference type="PROSITE-ProRule" id="PRU01248"/>
    </source>
</evidence>
<keyword evidence="3" id="KW-0233">DNA recombination</keyword>
<evidence type="ECO:0000256" key="3">
    <source>
        <dbReference type="ARBA" id="ARBA00023172"/>
    </source>
</evidence>
<dbReference type="InterPro" id="IPR010998">
    <property type="entry name" value="Integrase_recombinase_N"/>
</dbReference>
<keyword evidence="8" id="KW-1185">Reference proteome</keyword>
<evidence type="ECO:0000313" key="8">
    <source>
        <dbReference type="Proteomes" id="UP001567350"/>
    </source>
</evidence>
<name>A0ABV4ID72_9BURK</name>
<dbReference type="PROSITE" id="PS51898">
    <property type="entry name" value="TYR_RECOMBINASE"/>
    <property type="match status" value="1"/>
</dbReference>
<sequence>MRRTATRPTKAEAQAWAVAEEAAILSGARGEYPRRTLAEAVERYRREVTDSKTASTSRADNLRFDAWLRDFPELANKVLHEITADDLANWRDARLKQVSGSSVLREAQQYRPVWTIAVKQWKWAPKSPWQEIRLPAKAHARRRTGGWTEIRRMLRSAGASPRVAPSTPQQQAAWAMLVALHTAMRSGEILRMSRSTVDLKRKVYELPKHKTEALIGARRVPLTSRAVRLLRVLEAQAQREGRDAYFTISDASRDVLYRKLRDRTMIEGLRFHDLRATALTMLSKRVDVMTLARISGHVDINELFNTYYRETAEDIAARL</sequence>
<dbReference type="InterPro" id="IPR044068">
    <property type="entry name" value="CB"/>
</dbReference>
<evidence type="ECO:0000259" key="6">
    <source>
        <dbReference type="PROSITE" id="PS51900"/>
    </source>
</evidence>
<dbReference type="Proteomes" id="UP001567350">
    <property type="component" value="Unassembled WGS sequence"/>
</dbReference>
<evidence type="ECO:0000256" key="2">
    <source>
        <dbReference type="ARBA" id="ARBA00023125"/>
    </source>
</evidence>
<organism evidence="7 8">
    <name type="scientific">Comamonas jiangduensis</name>
    <dbReference type="NCBI Taxonomy" id="1194168"/>
    <lineage>
        <taxon>Bacteria</taxon>
        <taxon>Pseudomonadati</taxon>
        <taxon>Pseudomonadota</taxon>
        <taxon>Betaproteobacteria</taxon>
        <taxon>Burkholderiales</taxon>
        <taxon>Comamonadaceae</taxon>
        <taxon>Comamonas</taxon>
    </lineage>
</organism>
<dbReference type="InterPro" id="IPR002104">
    <property type="entry name" value="Integrase_catalytic"/>
</dbReference>
<dbReference type="InterPro" id="IPR050090">
    <property type="entry name" value="Tyrosine_recombinase_XerCD"/>
</dbReference>